<evidence type="ECO:0000256" key="7">
    <source>
        <dbReference type="ARBA" id="ARBA00023242"/>
    </source>
</evidence>
<protein>
    <recommendedName>
        <fullName evidence="8">DDE Tnp4 domain-containing protein</fullName>
    </recommendedName>
</protein>
<evidence type="ECO:0000256" key="4">
    <source>
        <dbReference type="ARBA" id="ARBA00022722"/>
    </source>
</evidence>
<comment type="subcellular location">
    <subcellularLocation>
        <location evidence="2">Nucleus</location>
    </subcellularLocation>
</comment>
<evidence type="ECO:0000313" key="9">
    <source>
        <dbReference type="EMBL" id="KAF6200122.1"/>
    </source>
</evidence>
<dbReference type="GO" id="GO:0046872">
    <property type="term" value="F:metal ion binding"/>
    <property type="evidence" value="ECO:0007669"/>
    <property type="project" value="UniProtKB-KW"/>
</dbReference>
<organism evidence="10 11">
    <name type="scientific">Apolygus lucorum</name>
    <name type="common">Small green plant bug</name>
    <name type="synonym">Lygocoris lucorum</name>
    <dbReference type="NCBI Taxonomy" id="248454"/>
    <lineage>
        <taxon>Eukaryota</taxon>
        <taxon>Metazoa</taxon>
        <taxon>Ecdysozoa</taxon>
        <taxon>Arthropoda</taxon>
        <taxon>Hexapoda</taxon>
        <taxon>Insecta</taxon>
        <taxon>Pterygota</taxon>
        <taxon>Neoptera</taxon>
        <taxon>Paraneoptera</taxon>
        <taxon>Hemiptera</taxon>
        <taxon>Heteroptera</taxon>
        <taxon>Panheteroptera</taxon>
        <taxon>Cimicomorpha</taxon>
        <taxon>Miridae</taxon>
        <taxon>Mirini</taxon>
        <taxon>Apolygus</taxon>
    </lineage>
</organism>
<name>A0A6A4K467_APOLU</name>
<dbReference type="GO" id="GO:0016787">
    <property type="term" value="F:hydrolase activity"/>
    <property type="evidence" value="ECO:0007669"/>
    <property type="project" value="UniProtKB-KW"/>
</dbReference>
<dbReference type="PANTHER" id="PTHR22930:SF289">
    <property type="entry name" value="DDE TNP4 DOMAIN-CONTAINING PROTEIN-RELATED"/>
    <property type="match status" value="1"/>
</dbReference>
<comment type="similarity">
    <text evidence="3">Belongs to the HARBI1 family.</text>
</comment>
<proteinExistence type="inferred from homology"/>
<evidence type="ECO:0000256" key="6">
    <source>
        <dbReference type="ARBA" id="ARBA00022801"/>
    </source>
</evidence>
<dbReference type="OrthoDB" id="6582221at2759"/>
<dbReference type="EMBL" id="WIXP02000007">
    <property type="protein sequence ID" value="KAF6207889.1"/>
    <property type="molecule type" value="Genomic_DNA"/>
</dbReference>
<dbReference type="Pfam" id="PF13359">
    <property type="entry name" value="DDE_Tnp_4"/>
    <property type="match status" value="1"/>
</dbReference>
<evidence type="ECO:0000313" key="10">
    <source>
        <dbReference type="EMBL" id="KAF6207889.1"/>
    </source>
</evidence>
<keyword evidence="7" id="KW-0539">Nucleus</keyword>
<dbReference type="GO" id="GO:0004518">
    <property type="term" value="F:nuclease activity"/>
    <property type="evidence" value="ECO:0007669"/>
    <property type="project" value="UniProtKB-KW"/>
</dbReference>
<keyword evidence="11" id="KW-1185">Reference proteome</keyword>
<dbReference type="InterPro" id="IPR027806">
    <property type="entry name" value="HARBI1_dom"/>
</dbReference>
<keyword evidence="4" id="KW-0540">Nuclease</keyword>
<evidence type="ECO:0000256" key="1">
    <source>
        <dbReference type="ARBA" id="ARBA00001968"/>
    </source>
</evidence>
<comment type="caution">
    <text evidence="10">The sequence shown here is derived from an EMBL/GenBank/DDBJ whole genome shotgun (WGS) entry which is preliminary data.</text>
</comment>
<dbReference type="GO" id="GO:0005634">
    <property type="term" value="C:nucleus"/>
    <property type="evidence" value="ECO:0007669"/>
    <property type="project" value="UniProtKB-SubCell"/>
</dbReference>
<reference evidence="10" key="1">
    <citation type="journal article" date="2021" name="Mol. Ecol. Resour.">
        <title>Apolygus lucorum genome provides insights into omnivorousness and mesophyll feeding.</title>
        <authorList>
            <person name="Liu Y."/>
            <person name="Liu H."/>
            <person name="Wang H."/>
            <person name="Huang T."/>
            <person name="Liu B."/>
            <person name="Yang B."/>
            <person name="Yin L."/>
            <person name="Li B."/>
            <person name="Zhang Y."/>
            <person name="Zhang S."/>
            <person name="Jiang F."/>
            <person name="Zhang X."/>
            <person name="Ren Y."/>
            <person name="Wang B."/>
            <person name="Wang S."/>
            <person name="Lu Y."/>
            <person name="Wu K."/>
            <person name="Fan W."/>
            <person name="Wang G."/>
        </authorList>
    </citation>
    <scope>NUCLEOTIDE SEQUENCE</scope>
    <source>
        <strain evidence="10">12Hb</strain>
    </source>
</reference>
<evidence type="ECO:0000259" key="8">
    <source>
        <dbReference type="Pfam" id="PF13359"/>
    </source>
</evidence>
<feature type="domain" description="DDE Tnp4" evidence="8">
    <location>
        <begin position="170"/>
        <end position="320"/>
    </location>
</feature>
<evidence type="ECO:0000256" key="5">
    <source>
        <dbReference type="ARBA" id="ARBA00022723"/>
    </source>
</evidence>
<accession>A0A6A4K467</accession>
<dbReference type="EMBL" id="WIXP02000014">
    <property type="protein sequence ID" value="KAF6200122.1"/>
    <property type="molecule type" value="Genomic_DNA"/>
</dbReference>
<sequence length="368" mass="42172">MLTDSDDYSEDEPVVSDLEISDDDDEELELFFGTRLRPKNENFIQKVVRQYNDVEFVEDFRVSYHVAVLIANRYRNSTVYSYHVGPYGKVEAYEQVLIFLWFVGNETTSFRAVSNLFDISKSTLAKILKKLIFFVSDMSGEVITWPTEEEMQESERYFRLQGFPGAIGAIDGSHIKVDKPESDPESFITRKCEYAVQLQAVCNHKKKIIDLYVGYPGSVHDARVFSTSPLAETLQEKCGARFILADSAYPCLPNMITPYRDTGNLEPSHVRFNKIHSKNRCVVEHCFGLLKQKFRQLYHLKLRKMESIVHFIRACAVLHNLALEDDFPEEQVSPSPVQQSPSIPVHDGLNDSANGQAVRDNIRRAIIR</sequence>
<dbReference type="InterPro" id="IPR045249">
    <property type="entry name" value="HARBI1-like"/>
</dbReference>
<gene>
    <name evidence="9" type="ORF">GE061_006423</name>
    <name evidence="10" type="ORF">GE061_016338</name>
</gene>
<evidence type="ECO:0000256" key="3">
    <source>
        <dbReference type="ARBA" id="ARBA00006958"/>
    </source>
</evidence>
<evidence type="ECO:0000313" key="11">
    <source>
        <dbReference type="Proteomes" id="UP000466442"/>
    </source>
</evidence>
<keyword evidence="6" id="KW-0378">Hydrolase</keyword>
<comment type="cofactor">
    <cofactor evidence="1">
        <name>a divalent metal cation</name>
        <dbReference type="ChEBI" id="CHEBI:60240"/>
    </cofactor>
</comment>
<dbReference type="PANTHER" id="PTHR22930">
    <property type="match status" value="1"/>
</dbReference>
<evidence type="ECO:0000256" key="2">
    <source>
        <dbReference type="ARBA" id="ARBA00004123"/>
    </source>
</evidence>
<dbReference type="Proteomes" id="UP000466442">
    <property type="component" value="Unassembled WGS sequence"/>
</dbReference>
<keyword evidence="5" id="KW-0479">Metal-binding</keyword>
<dbReference type="AlphaFoldDB" id="A0A6A4K467"/>